<dbReference type="Gene3D" id="2.130.10.10">
    <property type="entry name" value="YVTN repeat-like/Quinoprotein amine dehydrogenase"/>
    <property type="match status" value="1"/>
</dbReference>
<dbReference type="RefSeq" id="WP_121769952.1">
    <property type="nucleotide sequence ID" value="NZ_RAWM01000031.1"/>
</dbReference>
<keyword evidence="2" id="KW-1185">Reference proteome</keyword>
<sequence length="1504" mass="160393">MKGDFSRNTFRPAKHYSGVRMQQGRVQLDADWNEQIDIQSHLDETTEADVIGRAGGPLEAGTPVNETGFALYLQGGLPWVRHGRYYVDGILCENEADTPVLAQEDLPGLTLPGENGTYLFYLDVWRRHLTALEEPSLREVALGGPDTATRTRTVWQVKWLRVTGADLTKACEAFGTPAWTPAPLTSTGQLAARAQPEEGSADPCVVPAGAGYRRLENQLYRVEVHDAGSADGAATFKWSRDNGVLASRVKSVDTALRLITVDAPGKDAYRRFMPNQWIELTDEGRVLRGEPGVLLQIDSVTGLRLTVKTWPVGTPSTGALTVRAWDTVSSNGVLKVATDATPATPATKDWITLESGIQVLFKPGTYRTGDYWLIPARTVLGDVEWPRDGANNPRFEARHGTEHHYCALAMLERTGGAEPVWSVMHDCRRLFPPLTQLKALLYAGGDGQEAMPGQWLARPLRAGVFNGQVPVAGASVRFTVLTGEGNGVLATEPGAGATAAALTVTTGANGIAEVYWRPDDTGWTTDSIRYSQRVEARLLDQDGSEMHGPIRYGASLSVASHVAYHHGCANLSEAKTVQEALDTLCNQLELSYEGGDGQEVLPGRALDQPLRVGVARHQLPVGGQTVRFTTTTGQLSLDGVTYSAQEVVATTGATGDLLGIAQVYWRPDGNVEAPATQQVRARLELEGQPVHLPLVFTARLSLARLVGYTPGCDNLGGAQTVQEALDTLCNQLELSYVGGDAQEAMPGEPLPLPLRVGVARHQRPVGGATVRFTAESGELSLNNDTGWDKEVVATTELDGTLLGVAQVYWRPDGNIEAPDTQEVVARLEVGTKVVHLPVRFTTHLSRARAVAYQPGACSTLAGASTVQEALDTLCSVRSFRYVGGDGQQAPRGQLLPSPLEVAVVSGETPVSWALVRFRITTGNAGDALLRRGDDPKQAGMVLDVPTDAAGVARVSWKLDAQNPTQRVEAVLLDSAGQPSAVPPLHFTASIAESAGDDGSLRITEIAWANPQIAQLVNNGAYTFWREMFSPGIRLTCSDRLQVHDSLPPFVVSMQVDVPYPFTTTDLTYWRDTWSRFGMGNMPGFIGYQTFTLIGTARTDGNILLWMPAPVTTNWLNALTGIAYTNGVRVRLVVKGGFIRSADGTRLLDGEVISQSSTNPFGIGLPNAGDGRRGGDFELFFTLFPSIIGVGPITGGTGGVVTLPHTTLPGTPPLAGPAPGRLAAGPTASKPRTFTGLKQAWGMARDLKRAELLVADTAANALVRFDLKAEEGAKPLVTAGEGLEAPSALVLDAERDEVFVANSGGDSVSVFRRDAKGHLVPARTLSGRKTGLSGPVGLALDPRHQALFVAGSGRTLLGPTTGARAVKAAFLCVFDVDASGDVAPRRRWTGEQLELSRAAGLTVDVERRELFVADAGADAVAVFSLDALLSDEAGVKPLRVLKGKRTALGQPVALSLDAQGQELWVANARSGEVTVYARDAQGDVAPVRTVEVPGEPGKGLRGVLA</sequence>
<protein>
    <submittedName>
        <fullName evidence="1">Uncharacterized protein</fullName>
    </submittedName>
</protein>
<dbReference type="EMBL" id="RAWM01000031">
    <property type="protein sequence ID" value="RKH69604.1"/>
    <property type="molecule type" value="Genomic_DNA"/>
</dbReference>
<dbReference type="Proteomes" id="UP000282656">
    <property type="component" value="Unassembled WGS sequence"/>
</dbReference>
<evidence type="ECO:0000313" key="2">
    <source>
        <dbReference type="Proteomes" id="UP000282656"/>
    </source>
</evidence>
<proteinExistence type="predicted"/>
<reference evidence="2" key="1">
    <citation type="submission" date="2018-09" db="EMBL/GenBank/DDBJ databases">
        <authorList>
            <person name="Livingstone P.G."/>
            <person name="Whitworth D.E."/>
        </authorList>
    </citation>
    <scope>NUCLEOTIDE SEQUENCE [LARGE SCALE GENOMIC DNA]</scope>
    <source>
        <strain evidence="2">AB047A</strain>
    </source>
</reference>
<gene>
    <name evidence="1" type="ORF">D7X96_14175</name>
</gene>
<dbReference type="InterPro" id="IPR045392">
    <property type="entry name" value="DUF6519"/>
</dbReference>
<dbReference type="OrthoDB" id="134981at2"/>
<name>A0A3A8R2Q8_9BACT</name>
<dbReference type="InterPro" id="IPR015943">
    <property type="entry name" value="WD40/YVTN_repeat-like_dom_sf"/>
</dbReference>
<accession>A0A3A8R2Q8</accession>
<dbReference type="SUPFAM" id="SSF63825">
    <property type="entry name" value="YWTD domain"/>
    <property type="match status" value="1"/>
</dbReference>
<organism evidence="1 2">
    <name type="scientific">Corallococcus interemptor</name>
    <dbReference type="NCBI Taxonomy" id="2316720"/>
    <lineage>
        <taxon>Bacteria</taxon>
        <taxon>Pseudomonadati</taxon>
        <taxon>Myxococcota</taxon>
        <taxon>Myxococcia</taxon>
        <taxon>Myxococcales</taxon>
        <taxon>Cystobacterineae</taxon>
        <taxon>Myxococcaceae</taxon>
        <taxon>Corallococcus</taxon>
    </lineage>
</organism>
<comment type="caution">
    <text evidence="1">The sequence shown here is derived from an EMBL/GenBank/DDBJ whole genome shotgun (WGS) entry which is preliminary data.</text>
</comment>
<evidence type="ECO:0000313" key="1">
    <source>
        <dbReference type="EMBL" id="RKH69604.1"/>
    </source>
</evidence>
<dbReference type="Pfam" id="PF20129">
    <property type="entry name" value="DUF6519"/>
    <property type="match status" value="2"/>
</dbReference>